<name>A0ABN7WAL9_GIGMA</name>
<evidence type="ECO:0000313" key="2">
    <source>
        <dbReference type="Proteomes" id="UP000789901"/>
    </source>
</evidence>
<proteinExistence type="predicted"/>
<protein>
    <submittedName>
        <fullName evidence="1">14931_t:CDS:1</fullName>
    </submittedName>
</protein>
<gene>
    <name evidence="1" type="ORF">GMARGA_LOCUS28679</name>
</gene>
<feature type="non-terminal residue" evidence="1">
    <location>
        <position position="96"/>
    </location>
</feature>
<feature type="non-terminal residue" evidence="1">
    <location>
        <position position="1"/>
    </location>
</feature>
<evidence type="ECO:0000313" key="1">
    <source>
        <dbReference type="EMBL" id="CAG8824849.1"/>
    </source>
</evidence>
<comment type="caution">
    <text evidence="1">The sequence shown here is derived from an EMBL/GenBank/DDBJ whole genome shotgun (WGS) entry which is preliminary data.</text>
</comment>
<dbReference type="EMBL" id="CAJVQB010037108">
    <property type="protein sequence ID" value="CAG8824849.1"/>
    <property type="molecule type" value="Genomic_DNA"/>
</dbReference>
<reference evidence="1 2" key="1">
    <citation type="submission" date="2021-06" db="EMBL/GenBank/DDBJ databases">
        <authorList>
            <person name="Kallberg Y."/>
            <person name="Tangrot J."/>
            <person name="Rosling A."/>
        </authorList>
    </citation>
    <scope>NUCLEOTIDE SEQUENCE [LARGE SCALE GENOMIC DNA]</scope>
    <source>
        <strain evidence="1 2">120-4 pot B 10/14</strain>
    </source>
</reference>
<keyword evidence="2" id="KW-1185">Reference proteome</keyword>
<sequence length="96" mass="11019">MNKLVIVLKPGGFLELFDAGPADKRLWFTAAKLENIKKEIKQIYHDIKSNDIVLSKVAINNMTYLYESLKPTLTRALKISDDEYDELVKASKDELF</sequence>
<accession>A0ABN7WAL9</accession>
<dbReference type="Proteomes" id="UP000789901">
    <property type="component" value="Unassembled WGS sequence"/>
</dbReference>
<organism evidence="1 2">
    <name type="scientific">Gigaspora margarita</name>
    <dbReference type="NCBI Taxonomy" id="4874"/>
    <lineage>
        <taxon>Eukaryota</taxon>
        <taxon>Fungi</taxon>
        <taxon>Fungi incertae sedis</taxon>
        <taxon>Mucoromycota</taxon>
        <taxon>Glomeromycotina</taxon>
        <taxon>Glomeromycetes</taxon>
        <taxon>Diversisporales</taxon>
        <taxon>Gigasporaceae</taxon>
        <taxon>Gigaspora</taxon>
    </lineage>
</organism>